<gene>
    <name evidence="2" type="ORF">GCM10017600_41150</name>
</gene>
<dbReference type="InterPro" id="IPR029045">
    <property type="entry name" value="ClpP/crotonase-like_dom_sf"/>
</dbReference>
<evidence type="ECO:0000313" key="3">
    <source>
        <dbReference type="Proteomes" id="UP001143474"/>
    </source>
</evidence>
<dbReference type="RefSeq" id="WP_271219118.1">
    <property type="nucleotide sequence ID" value="NZ_BAAAVD010000015.1"/>
</dbReference>
<dbReference type="Pfam" id="PF00378">
    <property type="entry name" value="ECH_1"/>
    <property type="match status" value="1"/>
</dbReference>
<evidence type="ECO:0000313" key="2">
    <source>
        <dbReference type="EMBL" id="GLK10709.1"/>
    </source>
</evidence>
<dbReference type="EMBL" id="BSEV01000008">
    <property type="protein sequence ID" value="GLK10709.1"/>
    <property type="molecule type" value="Genomic_DNA"/>
</dbReference>
<dbReference type="Proteomes" id="UP001143474">
    <property type="component" value="Unassembled WGS sequence"/>
</dbReference>
<dbReference type="PANTHER" id="PTHR43802:SF1">
    <property type="entry name" value="IP11341P-RELATED"/>
    <property type="match status" value="1"/>
</dbReference>
<comment type="similarity">
    <text evidence="1">Belongs to the enoyl-CoA hydratase/isomerase family.</text>
</comment>
<dbReference type="SUPFAM" id="SSF52096">
    <property type="entry name" value="ClpP/crotonase"/>
    <property type="match status" value="1"/>
</dbReference>
<dbReference type="GO" id="GO:0003824">
    <property type="term" value="F:catalytic activity"/>
    <property type="evidence" value="ECO:0007669"/>
    <property type="project" value="UniProtKB-ARBA"/>
</dbReference>
<dbReference type="Gene3D" id="3.90.226.10">
    <property type="entry name" value="2-enoyl-CoA Hydratase, Chain A, domain 1"/>
    <property type="match status" value="1"/>
</dbReference>
<dbReference type="CDD" id="cd06558">
    <property type="entry name" value="crotonase-like"/>
    <property type="match status" value="1"/>
</dbReference>
<dbReference type="InterPro" id="IPR001753">
    <property type="entry name" value="Enoyl-CoA_hydra/iso"/>
</dbReference>
<organism evidence="2 3">
    <name type="scientific">Streptosporangium carneum</name>
    <dbReference type="NCBI Taxonomy" id="47481"/>
    <lineage>
        <taxon>Bacteria</taxon>
        <taxon>Bacillati</taxon>
        <taxon>Actinomycetota</taxon>
        <taxon>Actinomycetes</taxon>
        <taxon>Streptosporangiales</taxon>
        <taxon>Streptosporangiaceae</taxon>
        <taxon>Streptosporangium</taxon>
    </lineage>
</organism>
<dbReference type="PANTHER" id="PTHR43802">
    <property type="entry name" value="ENOYL-COA HYDRATASE"/>
    <property type="match status" value="1"/>
</dbReference>
<reference evidence="2" key="1">
    <citation type="journal article" date="2014" name="Int. J. Syst. Evol. Microbiol.">
        <title>Complete genome sequence of Corynebacterium casei LMG S-19264T (=DSM 44701T), isolated from a smear-ripened cheese.</title>
        <authorList>
            <consortium name="US DOE Joint Genome Institute (JGI-PGF)"/>
            <person name="Walter F."/>
            <person name="Albersmeier A."/>
            <person name="Kalinowski J."/>
            <person name="Ruckert C."/>
        </authorList>
    </citation>
    <scope>NUCLEOTIDE SEQUENCE</scope>
    <source>
        <strain evidence="2">VKM Ac-2007</strain>
    </source>
</reference>
<proteinExistence type="inferred from homology"/>
<protein>
    <submittedName>
        <fullName evidence="2">Crotonase</fullName>
    </submittedName>
</protein>
<keyword evidence="3" id="KW-1185">Reference proteome</keyword>
<reference evidence="2" key="2">
    <citation type="submission" date="2023-01" db="EMBL/GenBank/DDBJ databases">
        <authorList>
            <person name="Sun Q."/>
            <person name="Evtushenko L."/>
        </authorList>
    </citation>
    <scope>NUCLEOTIDE SEQUENCE</scope>
    <source>
        <strain evidence="2">VKM Ac-2007</strain>
    </source>
</reference>
<sequence>MPRELAEWQARSGGYVRRPKFEEYAEKYADHFVMERRDGIIQLRMHNAGGPARFDFAVHNAWAQAWQEVGNDPENEVLILTGTGDQWLTVEGAPEEAHDRLTQEEFPKDFAYEHTYYDATKLLENFVFGIDIPTIAAINGPSVAHTEFALLCDITLASESATIVDPHLLAGVAPGDGQQLTLQELIGVKRAAYYLYTCEPIGAHKALELGLVNEVLPADRLLPRAWEIAEAVAAKPRAARRLTHAIVQRPWKRRLVQDLGFGVAHEMFGISADRILARQERETSPDRG</sequence>
<evidence type="ECO:0000256" key="1">
    <source>
        <dbReference type="ARBA" id="ARBA00005254"/>
    </source>
</evidence>
<name>A0A9W6I3R9_9ACTN</name>
<dbReference type="AlphaFoldDB" id="A0A9W6I3R9"/>
<comment type="caution">
    <text evidence="2">The sequence shown here is derived from an EMBL/GenBank/DDBJ whole genome shotgun (WGS) entry which is preliminary data.</text>
</comment>
<accession>A0A9W6I3R9</accession>